<dbReference type="InterPro" id="IPR023171">
    <property type="entry name" value="Na/H_antiporter_dom_sf"/>
</dbReference>
<keyword evidence="7 11" id="KW-0915">Sodium</keyword>
<comment type="function">
    <text evidence="11">Na(+)/H(+) antiporter that extrudes sodium in exchange for external protons.</text>
</comment>
<keyword evidence="10 11" id="KW-0739">Sodium transport</keyword>
<evidence type="ECO:0000256" key="8">
    <source>
        <dbReference type="ARBA" id="ARBA00023065"/>
    </source>
</evidence>
<feature type="transmembrane region" description="Helical" evidence="11">
    <location>
        <begin position="38"/>
        <end position="55"/>
    </location>
</feature>
<dbReference type="PANTHER" id="PTHR30341:SF0">
    <property type="entry name" value="NA(+)_H(+) ANTIPORTER NHAA"/>
    <property type="match status" value="1"/>
</dbReference>
<name>A0ABV4H985_9ACTN</name>
<dbReference type="Pfam" id="PF06965">
    <property type="entry name" value="Na_H_antiport_1"/>
    <property type="match status" value="1"/>
</dbReference>
<feature type="transmembrane region" description="Helical" evidence="11">
    <location>
        <begin position="176"/>
        <end position="200"/>
    </location>
</feature>
<feature type="transmembrane region" description="Helical" evidence="11">
    <location>
        <begin position="351"/>
        <end position="372"/>
    </location>
</feature>
<keyword evidence="3 11" id="KW-0050">Antiport</keyword>
<feature type="transmembrane region" description="Helical" evidence="11">
    <location>
        <begin position="75"/>
        <end position="97"/>
    </location>
</feature>
<evidence type="ECO:0000256" key="12">
    <source>
        <dbReference type="SAM" id="MobiDB-lite"/>
    </source>
</evidence>
<keyword evidence="2 11" id="KW-0813">Transport</keyword>
<feature type="region of interest" description="Disordered" evidence="12">
    <location>
        <begin position="1"/>
        <end position="22"/>
    </location>
</feature>
<evidence type="ECO:0000256" key="2">
    <source>
        <dbReference type="ARBA" id="ARBA00022448"/>
    </source>
</evidence>
<keyword evidence="14" id="KW-1185">Reference proteome</keyword>
<sequence>MPTTPSHPSPGSTGSTDAPAARSSVTARVRELLDREPVGGALLLAATVIALVWANSPAADSYATVRDTVFGPEALHLHLSVGSWAADGLLAVFFFVVGLELKHELVHGDLRDPRRALVPVVAAVGGVVVPAAVYLAVTTGAGAGADTASGWAIPAATDIAFAIAVLAVLGRGLPAALRIFLLTLAVVDDLIAITIIAVAYTSDLAVGPLLLALVPLAVFAVLVQRRVTHRWLLLPLALATWTLVHASGVHATVAGVLLGLVVPASDLTGRFEHTWRPFSTAVAVPVFALFSAGVTVGGLSGLRESLSDPVALGIIAGLVLGKPLGITVAAWVTTKVSSARLDASLRWGDVIAAGSLAGIGFTVALLVGELAFDPDSGRDGQVKVGVLTASVLAAAIAAVLLRLQARRAAATAPDATERSAVEG</sequence>
<organism evidence="13 14">
    <name type="scientific">Kineococcus halophytocola</name>
    <dbReference type="NCBI Taxonomy" id="3234027"/>
    <lineage>
        <taxon>Bacteria</taxon>
        <taxon>Bacillati</taxon>
        <taxon>Actinomycetota</taxon>
        <taxon>Actinomycetes</taxon>
        <taxon>Kineosporiales</taxon>
        <taxon>Kineosporiaceae</taxon>
        <taxon>Kineococcus</taxon>
    </lineage>
</organism>
<evidence type="ECO:0000256" key="7">
    <source>
        <dbReference type="ARBA" id="ARBA00023053"/>
    </source>
</evidence>
<evidence type="ECO:0000256" key="4">
    <source>
        <dbReference type="ARBA" id="ARBA00022475"/>
    </source>
</evidence>
<reference evidence="13 14" key="1">
    <citation type="submission" date="2024-07" db="EMBL/GenBank/DDBJ databases">
        <authorList>
            <person name="Thanompreechachai J."/>
            <person name="Duangmal K."/>
        </authorList>
    </citation>
    <scope>NUCLEOTIDE SEQUENCE [LARGE SCALE GENOMIC DNA]</scope>
    <source>
        <strain evidence="13 14">LSe6-4</strain>
    </source>
</reference>
<dbReference type="InterPro" id="IPR004670">
    <property type="entry name" value="NhaA"/>
</dbReference>
<feature type="transmembrane region" description="Helical" evidence="11">
    <location>
        <begin position="282"/>
        <end position="302"/>
    </location>
</feature>
<evidence type="ECO:0000256" key="5">
    <source>
        <dbReference type="ARBA" id="ARBA00022692"/>
    </source>
</evidence>
<keyword evidence="8 11" id="KW-0406">Ion transport</keyword>
<proteinExistence type="inferred from homology"/>
<dbReference type="RefSeq" id="WP_370443178.1">
    <property type="nucleotide sequence ID" value="NZ_JBGFTU010000036.1"/>
</dbReference>
<keyword evidence="9 11" id="KW-0472">Membrane</keyword>
<evidence type="ECO:0000256" key="6">
    <source>
        <dbReference type="ARBA" id="ARBA00022989"/>
    </source>
</evidence>
<dbReference type="Gene3D" id="1.20.1530.10">
    <property type="entry name" value="Na+/H+ antiporter like domain"/>
    <property type="match status" value="1"/>
</dbReference>
<keyword evidence="5 11" id="KW-0812">Transmembrane</keyword>
<protein>
    <recommendedName>
        <fullName evidence="11">Na(+)/H(+) antiporter NhaA</fullName>
    </recommendedName>
    <alternativeName>
        <fullName evidence="11">Sodium/proton antiporter NhaA</fullName>
    </alternativeName>
</protein>
<dbReference type="NCBIfam" id="TIGR00773">
    <property type="entry name" value="NhaA"/>
    <property type="match status" value="1"/>
</dbReference>
<accession>A0ABV4H985</accession>
<feature type="transmembrane region" description="Helical" evidence="11">
    <location>
        <begin position="149"/>
        <end position="169"/>
    </location>
</feature>
<gene>
    <name evidence="11 13" type="primary">nhaA</name>
    <name evidence="13" type="ORF">AB2L27_19630</name>
</gene>
<dbReference type="HAMAP" id="MF_01844">
    <property type="entry name" value="NhaA"/>
    <property type="match status" value="1"/>
</dbReference>
<dbReference type="Proteomes" id="UP001565927">
    <property type="component" value="Unassembled WGS sequence"/>
</dbReference>
<evidence type="ECO:0000256" key="9">
    <source>
        <dbReference type="ARBA" id="ARBA00023136"/>
    </source>
</evidence>
<evidence type="ECO:0000256" key="1">
    <source>
        <dbReference type="ARBA" id="ARBA00004429"/>
    </source>
</evidence>
<keyword evidence="4 11" id="KW-1003">Cell membrane</keyword>
<evidence type="ECO:0000313" key="14">
    <source>
        <dbReference type="Proteomes" id="UP001565927"/>
    </source>
</evidence>
<evidence type="ECO:0000256" key="3">
    <source>
        <dbReference type="ARBA" id="ARBA00022449"/>
    </source>
</evidence>
<feature type="transmembrane region" description="Helical" evidence="11">
    <location>
        <begin position="117"/>
        <end position="137"/>
    </location>
</feature>
<evidence type="ECO:0000256" key="10">
    <source>
        <dbReference type="ARBA" id="ARBA00023201"/>
    </source>
</evidence>
<feature type="transmembrane region" description="Helical" evidence="11">
    <location>
        <begin position="384"/>
        <end position="403"/>
    </location>
</feature>
<comment type="catalytic activity">
    <reaction evidence="11">
        <text>Na(+)(in) + 2 H(+)(out) = Na(+)(out) + 2 H(+)(in)</text>
        <dbReference type="Rhea" id="RHEA:29251"/>
        <dbReference type="ChEBI" id="CHEBI:15378"/>
        <dbReference type="ChEBI" id="CHEBI:29101"/>
    </reaction>
</comment>
<comment type="similarity">
    <text evidence="11">Belongs to the NhaA Na(+)/H(+) (TC 2.A.33) antiporter family.</text>
</comment>
<keyword evidence="6 11" id="KW-1133">Transmembrane helix</keyword>
<feature type="transmembrane region" description="Helical" evidence="11">
    <location>
        <begin position="206"/>
        <end position="224"/>
    </location>
</feature>
<comment type="subcellular location">
    <subcellularLocation>
        <location evidence="1">Cell inner membrane</location>
        <topology evidence="1">Multi-pass membrane protein</topology>
    </subcellularLocation>
    <subcellularLocation>
        <location evidence="11">Cell membrane</location>
        <topology evidence="11">Multi-pass membrane protein</topology>
    </subcellularLocation>
</comment>
<evidence type="ECO:0000256" key="11">
    <source>
        <dbReference type="HAMAP-Rule" id="MF_01844"/>
    </source>
</evidence>
<dbReference type="EMBL" id="JBGFTU010000036">
    <property type="protein sequence ID" value="MEZ0166971.1"/>
    <property type="molecule type" value="Genomic_DNA"/>
</dbReference>
<feature type="transmembrane region" description="Helical" evidence="11">
    <location>
        <begin position="309"/>
        <end position="331"/>
    </location>
</feature>
<evidence type="ECO:0000313" key="13">
    <source>
        <dbReference type="EMBL" id="MEZ0166971.1"/>
    </source>
</evidence>
<comment type="caution">
    <text evidence="13">The sequence shown here is derived from an EMBL/GenBank/DDBJ whole genome shotgun (WGS) entry which is preliminary data.</text>
</comment>
<dbReference type="PANTHER" id="PTHR30341">
    <property type="entry name" value="SODIUM ION/PROTON ANTIPORTER NHAA-RELATED"/>
    <property type="match status" value="1"/>
</dbReference>